<dbReference type="Gene3D" id="1.10.287.2900">
    <property type="match status" value="1"/>
</dbReference>
<dbReference type="OrthoDB" id="7481291at2759"/>
<dbReference type="Proteomes" id="UP000245207">
    <property type="component" value="Unassembled WGS sequence"/>
</dbReference>
<dbReference type="AlphaFoldDB" id="A0A2U1P8W3"/>
<sequence>MQCDPELDHKCWDSPEVMIEKGHLLQMYDSNPAEVAAGTTSACPSKEKGSDCVQPFVTLQKCIQTNPTAFPKDVLEKNETEVVPEKSMEDYKIIPLRWAVDSLSPSPRQKL</sequence>
<keyword evidence="2" id="KW-1185">Reference proteome</keyword>
<dbReference type="STRING" id="35608.A0A2U1P8W3"/>
<organism evidence="1 2">
    <name type="scientific">Artemisia annua</name>
    <name type="common">Sweet wormwood</name>
    <dbReference type="NCBI Taxonomy" id="35608"/>
    <lineage>
        <taxon>Eukaryota</taxon>
        <taxon>Viridiplantae</taxon>
        <taxon>Streptophyta</taxon>
        <taxon>Embryophyta</taxon>
        <taxon>Tracheophyta</taxon>
        <taxon>Spermatophyta</taxon>
        <taxon>Magnoliopsida</taxon>
        <taxon>eudicotyledons</taxon>
        <taxon>Gunneridae</taxon>
        <taxon>Pentapetalae</taxon>
        <taxon>asterids</taxon>
        <taxon>campanulids</taxon>
        <taxon>Asterales</taxon>
        <taxon>Asteraceae</taxon>
        <taxon>Asteroideae</taxon>
        <taxon>Anthemideae</taxon>
        <taxon>Artemisiinae</taxon>
        <taxon>Artemisia</taxon>
    </lineage>
</organism>
<protein>
    <submittedName>
        <fullName evidence="1">CHCH-like protein</fullName>
    </submittedName>
</protein>
<evidence type="ECO:0000313" key="1">
    <source>
        <dbReference type="EMBL" id="PWA82189.1"/>
    </source>
</evidence>
<accession>A0A2U1P8W3</accession>
<gene>
    <name evidence="1" type="ORF">CTI12_AA180440</name>
</gene>
<comment type="caution">
    <text evidence="1">The sequence shown here is derived from an EMBL/GenBank/DDBJ whole genome shotgun (WGS) entry which is preliminary data.</text>
</comment>
<dbReference type="EMBL" id="PKPP01001500">
    <property type="protein sequence ID" value="PWA82189.1"/>
    <property type="molecule type" value="Genomic_DNA"/>
</dbReference>
<reference evidence="1 2" key="1">
    <citation type="journal article" date="2018" name="Mol. Plant">
        <title>The genome of Artemisia annua provides insight into the evolution of Asteraceae family and artemisinin biosynthesis.</title>
        <authorList>
            <person name="Shen Q."/>
            <person name="Zhang L."/>
            <person name="Liao Z."/>
            <person name="Wang S."/>
            <person name="Yan T."/>
            <person name="Shi P."/>
            <person name="Liu M."/>
            <person name="Fu X."/>
            <person name="Pan Q."/>
            <person name="Wang Y."/>
            <person name="Lv Z."/>
            <person name="Lu X."/>
            <person name="Zhang F."/>
            <person name="Jiang W."/>
            <person name="Ma Y."/>
            <person name="Chen M."/>
            <person name="Hao X."/>
            <person name="Li L."/>
            <person name="Tang Y."/>
            <person name="Lv G."/>
            <person name="Zhou Y."/>
            <person name="Sun X."/>
            <person name="Brodelius P.E."/>
            <person name="Rose J.K.C."/>
            <person name="Tang K."/>
        </authorList>
    </citation>
    <scope>NUCLEOTIDE SEQUENCE [LARGE SCALE GENOMIC DNA]</scope>
    <source>
        <strain evidence="2">cv. Huhao1</strain>
        <tissue evidence="1">Leaf</tissue>
    </source>
</reference>
<name>A0A2U1P8W3_ARTAN</name>
<proteinExistence type="predicted"/>
<evidence type="ECO:0000313" key="2">
    <source>
        <dbReference type="Proteomes" id="UP000245207"/>
    </source>
</evidence>